<dbReference type="InterPro" id="IPR051873">
    <property type="entry name" value="KNR4/SMI1_regulator"/>
</dbReference>
<dbReference type="Pfam" id="PF09346">
    <property type="entry name" value="SMI1_KNR4"/>
    <property type="match status" value="1"/>
</dbReference>
<gene>
    <name evidence="3" type="ORF">E1288_03570</name>
</gene>
<accession>A0A4R4ZE29</accession>
<evidence type="ECO:0000256" key="1">
    <source>
        <dbReference type="SAM" id="MobiDB-lite"/>
    </source>
</evidence>
<feature type="compositionally biased region" description="Basic and acidic residues" evidence="1">
    <location>
        <begin position="30"/>
        <end position="42"/>
    </location>
</feature>
<dbReference type="EMBL" id="SMKW01000003">
    <property type="protein sequence ID" value="TDD55539.1"/>
    <property type="molecule type" value="Genomic_DNA"/>
</dbReference>
<name>A0A4R4ZE29_9PSEU</name>
<dbReference type="AlphaFoldDB" id="A0A4R4ZE29"/>
<dbReference type="SMART" id="SM00860">
    <property type="entry name" value="SMI1_KNR4"/>
    <property type="match status" value="1"/>
</dbReference>
<comment type="caution">
    <text evidence="3">The sequence shown here is derived from an EMBL/GenBank/DDBJ whole genome shotgun (WGS) entry which is preliminary data.</text>
</comment>
<protein>
    <submittedName>
        <fullName evidence="3">SMI1/KNR4 family protein</fullName>
    </submittedName>
</protein>
<dbReference type="Gene3D" id="3.80.10.10">
    <property type="entry name" value="Ribonuclease Inhibitor"/>
    <property type="match status" value="1"/>
</dbReference>
<evidence type="ECO:0000313" key="4">
    <source>
        <dbReference type="Proteomes" id="UP000294947"/>
    </source>
</evidence>
<reference evidence="3 4" key="1">
    <citation type="submission" date="2019-03" db="EMBL/GenBank/DDBJ databases">
        <title>Draft genome sequences of novel Actinobacteria.</title>
        <authorList>
            <person name="Sahin N."/>
            <person name="Ay H."/>
            <person name="Saygin H."/>
        </authorList>
    </citation>
    <scope>NUCLEOTIDE SEQUENCE [LARGE SCALE GENOMIC DNA]</scope>
    <source>
        <strain evidence="3 4">7K502</strain>
    </source>
</reference>
<keyword evidence="4" id="KW-1185">Reference proteome</keyword>
<evidence type="ECO:0000313" key="3">
    <source>
        <dbReference type="EMBL" id="TDD55539.1"/>
    </source>
</evidence>
<dbReference type="InterPro" id="IPR032675">
    <property type="entry name" value="LRR_dom_sf"/>
</dbReference>
<proteinExistence type="predicted"/>
<dbReference type="SUPFAM" id="SSF160631">
    <property type="entry name" value="SMI1/KNR4-like"/>
    <property type="match status" value="1"/>
</dbReference>
<dbReference type="PANTHER" id="PTHR47432:SF1">
    <property type="entry name" value="CELL WALL ASSEMBLY REGULATOR SMI1"/>
    <property type="match status" value="1"/>
</dbReference>
<dbReference type="PANTHER" id="PTHR47432">
    <property type="entry name" value="CELL WALL ASSEMBLY REGULATOR SMI1"/>
    <property type="match status" value="1"/>
</dbReference>
<organism evidence="3 4">
    <name type="scientific">Saccharopolyspora elongata</name>
    <dbReference type="NCBI Taxonomy" id="2530387"/>
    <lineage>
        <taxon>Bacteria</taxon>
        <taxon>Bacillati</taxon>
        <taxon>Actinomycetota</taxon>
        <taxon>Actinomycetes</taxon>
        <taxon>Pseudonocardiales</taxon>
        <taxon>Pseudonocardiaceae</taxon>
        <taxon>Saccharopolyspora</taxon>
    </lineage>
</organism>
<feature type="region of interest" description="Disordered" evidence="1">
    <location>
        <begin position="23"/>
        <end position="42"/>
    </location>
</feature>
<dbReference type="OrthoDB" id="4759758at2"/>
<dbReference type="InterPro" id="IPR018958">
    <property type="entry name" value="Knr4/Smi1-like_dom"/>
</dbReference>
<dbReference type="SUPFAM" id="SSF52058">
    <property type="entry name" value="L domain-like"/>
    <property type="match status" value="1"/>
</dbReference>
<sequence>MFGSGARCVQRCSRDRCGGGAVRRLAPARTPDRKPEPSLPTEHDAETLAALRAIAEQIAAAAPQGWRRAVLRGFATGGSGSGHHGFWYEPEPPGETGELDLHEALCRVHELERAGDRLSIELVVRPNGRFEALTSESLRRPTRPDRTGFTYLLRPGELPAEPADFQPGPADPTQAGDPLHALELLDGYLARRAEILDRPERLPQPLEADEREFLEDRLPVPLPADLRALYGRINGDRRAGLLHGHEWLGLNKVVALSDPADRWWAVRDWERLLFRELRYDSRPAGAVRRAVDRPGWLPFAHDTGGAFLAVDMDPGPNGRPGQVIRVGMRQDDGPVYVADSVTSLLQRHVDALADYSYQYRGGELRLFMAEQPEPAEGRELRVEGDSARLRDIPPAVQRLVIANTDRVDLAPLRGAPSLLEVELIDCLAADLSALRGTPVEVLTAELDGIDLAPLAAHPTLRVLRLTTGRPVDLSPLRDCPRLYGLDLARAEIGDVAVLTELDGVRHLRLNERQWDTLRETASHPAGLAAAELSGSPALRDAAAWAETLVDEPDLRYTRSRCEPPAGPHTSLWRRLLLRLRRP</sequence>
<feature type="domain" description="Knr4/Smi1-like" evidence="2">
    <location>
        <begin position="205"/>
        <end position="347"/>
    </location>
</feature>
<dbReference type="InterPro" id="IPR037883">
    <property type="entry name" value="Knr4/Smi1-like_sf"/>
</dbReference>
<dbReference type="GO" id="GO:0043332">
    <property type="term" value="C:mating projection tip"/>
    <property type="evidence" value="ECO:0007669"/>
    <property type="project" value="TreeGrafter"/>
</dbReference>
<dbReference type="Proteomes" id="UP000294947">
    <property type="component" value="Unassembled WGS sequence"/>
</dbReference>
<evidence type="ECO:0000259" key="2">
    <source>
        <dbReference type="SMART" id="SM00860"/>
    </source>
</evidence>